<accession>A0A6A6U9G0</accession>
<name>A0A6A6U9G0_9PEZI</name>
<feature type="domain" description="Dienelactone hydrolase" evidence="1">
    <location>
        <begin position="29"/>
        <end position="280"/>
    </location>
</feature>
<evidence type="ECO:0000313" key="2">
    <source>
        <dbReference type="EMBL" id="KAF2667748.1"/>
    </source>
</evidence>
<dbReference type="GO" id="GO:0016787">
    <property type="term" value="F:hydrolase activity"/>
    <property type="evidence" value="ECO:0007669"/>
    <property type="project" value="UniProtKB-KW"/>
</dbReference>
<dbReference type="Gene3D" id="3.40.50.1820">
    <property type="entry name" value="alpha/beta hydrolase"/>
    <property type="match status" value="1"/>
</dbReference>
<dbReference type="InterPro" id="IPR029058">
    <property type="entry name" value="AB_hydrolase_fold"/>
</dbReference>
<evidence type="ECO:0000313" key="3">
    <source>
        <dbReference type="Proteomes" id="UP000799302"/>
    </source>
</evidence>
<evidence type="ECO:0000259" key="1">
    <source>
        <dbReference type="Pfam" id="PF01738"/>
    </source>
</evidence>
<proteinExistence type="predicted"/>
<dbReference type="EMBL" id="MU004237">
    <property type="protein sequence ID" value="KAF2667748.1"/>
    <property type="molecule type" value="Genomic_DNA"/>
</dbReference>
<gene>
    <name evidence="2" type="ORF">BT63DRAFT_415277</name>
</gene>
<dbReference type="SUPFAM" id="SSF53474">
    <property type="entry name" value="alpha/beta-Hydrolases"/>
    <property type="match status" value="1"/>
</dbReference>
<sequence>MSAPCEECIKGTIHAGQPTGKEELIHGLNTYVVGNRTNPRATIVLYSDIFGLLLPNNKLLADAYAKSGEYLVYLPDFFKGDPVPLKVADVLIPVDAKKQSSLSKYTGMLAGAPTFIMWMTRHKFAATDKICMDFLGALRRATPKEQKIGIVGTCWGGRYAIRAAMESQMIQKDGIKVPLVDAVVALHPSNLELPADAEKLVVPVGIGWGLEDQGVKIETKAKVEEITKREIKAGRKVPEMEHKVYKPGRHGFSVRGNPDDPEERKCLEDSLAQVLDWFKRWL</sequence>
<dbReference type="InterPro" id="IPR002925">
    <property type="entry name" value="Dienelactn_hydro"/>
</dbReference>
<dbReference type="AlphaFoldDB" id="A0A6A6U9G0"/>
<organism evidence="2 3">
    <name type="scientific">Microthyrium microscopicum</name>
    <dbReference type="NCBI Taxonomy" id="703497"/>
    <lineage>
        <taxon>Eukaryota</taxon>
        <taxon>Fungi</taxon>
        <taxon>Dikarya</taxon>
        <taxon>Ascomycota</taxon>
        <taxon>Pezizomycotina</taxon>
        <taxon>Dothideomycetes</taxon>
        <taxon>Dothideomycetes incertae sedis</taxon>
        <taxon>Microthyriales</taxon>
        <taxon>Microthyriaceae</taxon>
        <taxon>Microthyrium</taxon>
    </lineage>
</organism>
<reference evidence="2" key="1">
    <citation type="journal article" date="2020" name="Stud. Mycol.">
        <title>101 Dothideomycetes genomes: a test case for predicting lifestyles and emergence of pathogens.</title>
        <authorList>
            <person name="Haridas S."/>
            <person name="Albert R."/>
            <person name="Binder M."/>
            <person name="Bloem J."/>
            <person name="Labutti K."/>
            <person name="Salamov A."/>
            <person name="Andreopoulos B."/>
            <person name="Baker S."/>
            <person name="Barry K."/>
            <person name="Bills G."/>
            <person name="Bluhm B."/>
            <person name="Cannon C."/>
            <person name="Castanera R."/>
            <person name="Culley D."/>
            <person name="Daum C."/>
            <person name="Ezra D."/>
            <person name="Gonzalez J."/>
            <person name="Henrissat B."/>
            <person name="Kuo A."/>
            <person name="Liang C."/>
            <person name="Lipzen A."/>
            <person name="Lutzoni F."/>
            <person name="Magnuson J."/>
            <person name="Mondo S."/>
            <person name="Nolan M."/>
            <person name="Ohm R."/>
            <person name="Pangilinan J."/>
            <person name="Park H.-J."/>
            <person name="Ramirez L."/>
            <person name="Alfaro M."/>
            <person name="Sun H."/>
            <person name="Tritt A."/>
            <person name="Yoshinaga Y."/>
            <person name="Zwiers L.-H."/>
            <person name="Turgeon B."/>
            <person name="Goodwin S."/>
            <person name="Spatafora J."/>
            <person name="Crous P."/>
            <person name="Grigoriev I."/>
        </authorList>
    </citation>
    <scope>NUCLEOTIDE SEQUENCE</scope>
    <source>
        <strain evidence="2">CBS 115976</strain>
    </source>
</reference>
<keyword evidence="3" id="KW-1185">Reference proteome</keyword>
<dbReference type="PANTHER" id="PTHR17630:SF87">
    <property type="entry name" value="DIENELACTONE HYDROLASE DOMAIN-CONTAINING PROTEIN"/>
    <property type="match status" value="1"/>
</dbReference>
<protein>
    <submittedName>
        <fullName evidence="2">Alpha/beta-hydrolase</fullName>
    </submittedName>
</protein>
<dbReference type="Pfam" id="PF01738">
    <property type="entry name" value="DLH"/>
    <property type="match status" value="1"/>
</dbReference>
<dbReference type="Proteomes" id="UP000799302">
    <property type="component" value="Unassembled WGS sequence"/>
</dbReference>
<dbReference type="OrthoDB" id="17560at2759"/>
<dbReference type="PANTHER" id="PTHR17630">
    <property type="entry name" value="DIENELACTONE HYDROLASE"/>
    <property type="match status" value="1"/>
</dbReference>
<keyword evidence="2" id="KW-0378">Hydrolase</keyword>